<evidence type="ECO:0000313" key="1">
    <source>
        <dbReference type="EMBL" id="WNM28444.1"/>
    </source>
</evidence>
<sequence>MDVELVTVTELVDDRRDGRVRWAISATFVSAETSEPRCIDYRVRVVPRATHKIGDLPLAIETVDNMRGAAMSVADARGLGEFPSAGIPGYVFEEASQARLLAKARDWVATEPERFSIEVANLIRRTPVDRGGKVRRGRPPSMSLHRKLLVLEDVERGYAEGTTRAEIARRNLISESGLRNLLTWARKSADPQLFTDDGAGKKAGRLTPAARQRLMEGTDG</sequence>
<organism evidence="1">
    <name type="scientific">Demequina capsici</name>
    <dbReference type="NCBI Taxonomy" id="3075620"/>
    <lineage>
        <taxon>Bacteria</taxon>
        <taxon>Bacillati</taxon>
        <taxon>Actinomycetota</taxon>
        <taxon>Actinomycetes</taxon>
        <taxon>Micrococcales</taxon>
        <taxon>Demequinaceae</taxon>
        <taxon>Demequina</taxon>
    </lineage>
</organism>
<proteinExistence type="predicted"/>
<name>A0AA96FF94_9MICO</name>
<dbReference type="RefSeq" id="WP_313544862.1">
    <property type="nucleotide sequence ID" value="NZ_CP134880.1"/>
</dbReference>
<dbReference type="AlphaFoldDB" id="A0AA96FF94"/>
<reference evidence="1" key="1">
    <citation type="submission" date="2023-09" db="EMBL/GenBank/DDBJ databases">
        <title>Demequina sp. a novel bacteria isolated from Capsicum annuum.</title>
        <authorList>
            <person name="Humaira Z."/>
            <person name="Lee J."/>
            <person name="Cho D."/>
        </authorList>
    </citation>
    <scope>NUCLEOTIDE SEQUENCE</scope>
    <source>
        <strain evidence="1">PMTSA13</strain>
    </source>
</reference>
<gene>
    <name evidence="1" type="ORF">RN607_05435</name>
</gene>
<dbReference type="KEGG" id="dcp:RN607_05435"/>
<protein>
    <submittedName>
        <fullName evidence="1">Uncharacterized protein</fullName>
    </submittedName>
</protein>
<dbReference type="Proteomes" id="UP001303408">
    <property type="component" value="Chromosome"/>
</dbReference>
<accession>A0AA96FF94</accession>
<dbReference type="EMBL" id="CP134880">
    <property type="protein sequence ID" value="WNM28444.1"/>
    <property type="molecule type" value="Genomic_DNA"/>
</dbReference>